<reference evidence="4" key="2">
    <citation type="submission" date="2012-03" db="EMBL/GenBank/DDBJ databases">
        <title>Complete genome sequence of Flavobacterium indicum GPTSA100-9T, isolated from warm spring water.</title>
        <authorList>
            <person name="Barbier P."/>
            <person name="Houel A."/>
            <person name="Loux V."/>
            <person name="Poulain J."/>
            <person name="Bernardet J.-F."/>
            <person name="Touchon M."/>
            <person name="Duchaud E."/>
        </authorList>
    </citation>
    <scope>NUCLEOTIDE SEQUENCE [LARGE SCALE GENOMIC DNA]</scope>
    <source>
        <strain evidence="4">DSM 17447 / CIP 109464 / GPTSA100-9</strain>
    </source>
</reference>
<dbReference type="Proteomes" id="UP000007599">
    <property type="component" value="Chromosome I"/>
</dbReference>
<gene>
    <name evidence="3" type="ordered locus">KQS_00440</name>
</gene>
<feature type="domain" description="SpaA-like prealbumin fold" evidence="2">
    <location>
        <begin position="28"/>
        <end position="85"/>
    </location>
</feature>
<evidence type="ECO:0000256" key="1">
    <source>
        <dbReference type="SAM" id="SignalP"/>
    </source>
</evidence>
<protein>
    <submittedName>
        <fullName evidence="3">Hypothetical lipoprotein</fullName>
    </submittedName>
</protein>
<keyword evidence="4" id="KW-1185">Reference proteome</keyword>
<name>H8XNI2_FLAIG</name>
<proteinExistence type="predicted"/>
<dbReference type="PATRIC" id="fig|1094466.5.peg.89"/>
<dbReference type="OrthoDB" id="898129at2"/>
<evidence type="ECO:0000313" key="4">
    <source>
        <dbReference type="Proteomes" id="UP000007599"/>
    </source>
</evidence>
<feature type="chain" id="PRO_5003616944" evidence="1">
    <location>
        <begin position="22"/>
        <end position="143"/>
    </location>
</feature>
<reference evidence="3 4" key="1">
    <citation type="journal article" date="2012" name="J. Bacteriol.">
        <title>Complete Genome Sequence of Flavobacterium indicum GPSTA100-9T, Isolated from Warm Spring Water.</title>
        <authorList>
            <person name="Barbier P."/>
            <person name="Houel A."/>
            <person name="Loux V."/>
            <person name="Poulain J."/>
            <person name="Bernardet J.F."/>
            <person name="Touchon M."/>
            <person name="Duchaud E."/>
        </authorList>
    </citation>
    <scope>NUCLEOTIDE SEQUENCE [LARGE SCALE GENOMIC DNA]</scope>
    <source>
        <strain evidence="4">DSM 17447 / CIP 109464 / GPTSA100-9</strain>
    </source>
</reference>
<dbReference type="AlphaFoldDB" id="H8XNI2"/>
<dbReference type="PROSITE" id="PS51257">
    <property type="entry name" value="PROKAR_LIPOPROTEIN"/>
    <property type="match status" value="1"/>
</dbReference>
<keyword evidence="3" id="KW-0449">Lipoprotein</keyword>
<dbReference type="KEGG" id="fin:KQS_00440"/>
<dbReference type="Gene3D" id="2.60.40.10">
    <property type="entry name" value="Immunoglobulins"/>
    <property type="match status" value="1"/>
</dbReference>
<dbReference type="RefSeq" id="WP_014387243.1">
    <property type="nucleotide sequence ID" value="NC_017025.1"/>
</dbReference>
<dbReference type="InterPro" id="IPR041033">
    <property type="entry name" value="SpaA_PFL_dom_1"/>
</dbReference>
<dbReference type="Pfam" id="PF17802">
    <property type="entry name" value="SpaA"/>
    <property type="match status" value="1"/>
</dbReference>
<keyword evidence="1" id="KW-0732">Signal</keyword>
<evidence type="ECO:0000313" key="3">
    <source>
        <dbReference type="EMBL" id="CCG52099.1"/>
    </source>
</evidence>
<dbReference type="SUPFAM" id="SSF49478">
    <property type="entry name" value="Cna protein B-type domain"/>
    <property type="match status" value="1"/>
</dbReference>
<evidence type="ECO:0000259" key="2">
    <source>
        <dbReference type="Pfam" id="PF17802"/>
    </source>
</evidence>
<organism evidence="3 4">
    <name type="scientific">Flavobacterium indicum (strain DSM 17447 / CIP 109464 / GPTSA100-9)</name>
    <dbReference type="NCBI Taxonomy" id="1094466"/>
    <lineage>
        <taxon>Bacteria</taxon>
        <taxon>Pseudomonadati</taxon>
        <taxon>Bacteroidota</taxon>
        <taxon>Flavobacteriia</taxon>
        <taxon>Flavobacteriales</taxon>
        <taxon>Flavobacteriaceae</taxon>
        <taxon>Flavobacterium</taxon>
    </lineage>
</organism>
<dbReference type="InterPro" id="IPR013783">
    <property type="entry name" value="Ig-like_fold"/>
</dbReference>
<feature type="signal peptide" evidence="1">
    <location>
        <begin position="1"/>
        <end position="21"/>
    </location>
</feature>
<dbReference type="EMBL" id="HE774682">
    <property type="protein sequence ID" value="CCG52099.1"/>
    <property type="molecule type" value="Genomic_DNA"/>
</dbReference>
<sequence length="143" mass="16174">MKYLKLLTLLLFVFSCSPESVQNLEPTQLEITLKDENNIVLPNAEVKLYSSEQDANNDENLLQTATTDANGKVVFENLQNIVYYIVAGNTCHPLSNFNTNTIVSNSNNPYTFIVNSNYFGTVITKNNSSYNLDCNSSQEIYYY</sequence>
<accession>H8XNI2</accession>
<dbReference type="HOGENOM" id="CLU_1803310_0_0_10"/>